<evidence type="ECO:0000313" key="1">
    <source>
        <dbReference type="EMBL" id="MDO5973615.1"/>
    </source>
</evidence>
<name>A0ABT8WKM6_9FLAO</name>
<dbReference type="EMBL" id="JAUOEL010000002">
    <property type="protein sequence ID" value="MDO5973615.1"/>
    <property type="molecule type" value="Genomic_DNA"/>
</dbReference>
<proteinExistence type="predicted"/>
<gene>
    <name evidence="1" type="ORF">Q4Q40_05420</name>
</gene>
<organism evidence="1 2">
    <name type="scientific">Flavivirga jejuensis</name>
    <dbReference type="NCBI Taxonomy" id="870487"/>
    <lineage>
        <taxon>Bacteria</taxon>
        <taxon>Pseudomonadati</taxon>
        <taxon>Bacteroidota</taxon>
        <taxon>Flavobacteriia</taxon>
        <taxon>Flavobacteriales</taxon>
        <taxon>Flavobacteriaceae</taxon>
        <taxon>Flavivirga</taxon>
    </lineage>
</organism>
<dbReference type="RefSeq" id="WP_303300723.1">
    <property type="nucleotide sequence ID" value="NZ_BAABDA010000051.1"/>
</dbReference>
<dbReference type="SUPFAM" id="SSF48452">
    <property type="entry name" value="TPR-like"/>
    <property type="match status" value="1"/>
</dbReference>
<dbReference type="InterPro" id="IPR011990">
    <property type="entry name" value="TPR-like_helical_dom_sf"/>
</dbReference>
<dbReference type="Gene3D" id="1.25.40.10">
    <property type="entry name" value="Tetratricopeptide repeat domain"/>
    <property type="match status" value="1"/>
</dbReference>
<evidence type="ECO:0000313" key="2">
    <source>
        <dbReference type="Proteomes" id="UP001176806"/>
    </source>
</evidence>
<protein>
    <recommendedName>
        <fullName evidence="3">Tetratricopeptide repeat protein</fullName>
    </recommendedName>
</protein>
<keyword evidence="2" id="KW-1185">Reference proteome</keyword>
<accession>A0ABT8WKM6</accession>
<reference evidence="1" key="1">
    <citation type="submission" date="2023-07" db="EMBL/GenBank/DDBJ databases">
        <title>Two novel species in the genus Flavivirga.</title>
        <authorList>
            <person name="Kwon K."/>
        </authorList>
    </citation>
    <scope>NUCLEOTIDE SEQUENCE</scope>
    <source>
        <strain evidence="1">KACC 14158</strain>
    </source>
</reference>
<sequence length="150" mass="17580">MGLFNSLFGKKKMTLDEANAKNQDFITKNPEPKDDENSLMRQASNMLTNRKFDESIEFYKRLAENYPENKGLYLSQVGVGFYFLNDFDKAIEYYLKAKNEGADSNMMDDNIWEACEAIYNKNNDKKAIERYLEYYHNGNYAKKAKKILSK</sequence>
<dbReference type="Proteomes" id="UP001176806">
    <property type="component" value="Unassembled WGS sequence"/>
</dbReference>
<comment type="caution">
    <text evidence="1">The sequence shown here is derived from an EMBL/GenBank/DDBJ whole genome shotgun (WGS) entry which is preliminary data.</text>
</comment>
<evidence type="ECO:0008006" key="3">
    <source>
        <dbReference type="Google" id="ProtNLM"/>
    </source>
</evidence>